<proteinExistence type="predicted"/>
<dbReference type="RefSeq" id="WP_103922100.1">
    <property type="nucleotide sequence ID" value="NZ_FMSV02000553.1"/>
</dbReference>
<name>A0A1H6FHT8_9GAMM</name>
<evidence type="ECO:0008006" key="4">
    <source>
        <dbReference type="Google" id="ProtNLM"/>
    </source>
</evidence>
<dbReference type="Pfam" id="PF07027">
    <property type="entry name" value="DUF1318"/>
    <property type="match status" value="1"/>
</dbReference>
<gene>
    <name evidence="2" type="ORF">MBHS_04466</name>
</gene>
<dbReference type="Proteomes" id="UP000236724">
    <property type="component" value="Unassembled WGS sequence"/>
</dbReference>
<dbReference type="InterPro" id="IPR008309">
    <property type="entry name" value="YdbL"/>
</dbReference>
<dbReference type="EMBL" id="FMSV02000553">
    <property type="protein sequence ID" value="SEH08574.1"/>
    <property type="molecule type" value="Genomic_DNA"/>
</dbReference>
<keyword evidence="3" id="KW-1185">Reference proteome</keyword>
<feature type="region of interest" description="Disordered" evidence="1">
    <location>
        <begin position="50"/>
        <end position="78"/>
    </location>
</feature>
<sequence length="215" mass="24418">MLKLPRLKIQFLTLAVLSLLLGACVTINVYFPAAAAERAADTLIREVWQQPESEQAPQTSGEKSSTPPEKPAPQSHLPTTPTVAIRLLDWMVTEAQAADVYFSVSTPKIQRIKNSMAQRFKTLRPYFSKGALGLTHDGLLSIRKPNAIPLRDRNRIKKAVTADNQDRMALYQAIANANKHPEWIVQIQDTFSQRWISNAQRGWWYQNNLGQWRQK</sequence>
<protein>
    <recommendedName>
        <fullName evidence="4">DUF1318 domain-containing protein</fullName>
    </recommendedName>
</protein>
<accession>A0A1H6FHT8</accession>
<feature type="compositionally biased region" description="Polar residues" evidence="1">
    <location>
        <begin position="50"/>
        <end position="67"/>
    </location>
</feature>
<reference evidence="2 3" key="1">
    <citation type="submission" date="2016-10" db="EMBL/GenBank/DDBJ databases">
        <authorList>
            <person name="de Groot N.N."/>
        </authorList>
    </citation>
    <scope>NUCLEOTIDE SEQUENCE [LARGE SCALE GENOMIC DNA]</scope>
    <source>
        <strain evidence="2">MBHS1</strain>
    </source>
</reference>
<dbReference type="OrthoDB" id="8526313at2"/>
<evidence type="ECO:0000256" key="1">
    <source>
        <dbReference type="SAM" id="MobiDB-lite"/>
    </source>
</evidence>
<dbReference type="AlphaFoldDB" id="A0A1H6FHT8"/>
<dbReference type="PROSITE" id="PS51257">
    <property type="entry name" value="PROKAR_LIPOPROTEIN"/>
    <property type="match status" value="1"/>
</dbReference>
<evidence type="ECO:0000313" key="2">
    <source>
        <dbReference type="EMBL" id="SEH08574.1"/>
    </source>
</evidence>
<organism evidence="2 3">
    <name type="scientific">Candidatus Venteria ishoeyi</name>
    <dbReference type="NCBI Taxonomy" id="1899563"/>
    <lineage>
        <taxon>Bacteria</taxon>
        <taxon>Pseudomonadati</taxon>
        <taxon>Pseudomonadota</taxon>
        <taxon>Gammaproteobacteria</taxon>
        <taxon>Thiotrichales</taxon>
        <taxon>Thiotrichaceae</taxon>
        <taxon>Venteria</taxon>
    </lineage>
</organism>
<evidence type="ECO:0000313" key="3">
    <source>
        <dbReference type="Proteomes" id="UP000236724"/>
    </source>
</evidence>